<reference evidence="1" key="1">
    <citation type="submission" date="2022-10" db="EMBL/GenBank/DDBJ databases">
        <title>Culturing micro-colonial fungi from biological soil crusts in the Mojave desert and describing Neophaeococcomyces mojavensis, and introducing the new genera and species Taxawa tesnikishii.</title>
        <authorList>
            <person name="Kurbessoian T."/>
            <person name="Stajich J.E."/>
        </authorList>
    </citation>
    <scope>NUCLEOTIDE SEQUENCE</scope>
    <source>
        <strain evidence="1">TK_1</strain>
    </source>
</reference>
<proteinExistence type="predicted"/>
<dbReference type="EMBL" id="JAPDRL010000168">
    <property type="protein sequence ID" value="KAJ9655455.1"/>
    <property type="molecule type" value="Genomic_DNA"/>
</dbReference>
<protein>
    <recommendedName>
        <fullName evidence="3">DDE-1 domain-containing protein</fullName>
    </recommendedName>
</protein>
<evidence type="ECO:0000313" key="1">
    <source>
        <dbReference type="EMBL" id="KAJ9655455.1"/>
    </source>
</evidence>
<sequence length="55" mass="6208">FNATVQEYHLLPENIYNMDEKGFLPGIGARCKIIYHKDFGGKQLVQGKKVTVARA</sequence>
<accession>A0ABQ9NFQ7</accession>
<gene>
    <name evidence="1" type="ORF">H2201_008796</name>
</gene>
<evidence type="ECO:0008006" key="3">
    <source>
        <dbReference type="Google" id="ProtNLM"/>
    </source>
</evidence>
<evidence type="ECO:0000313" key="2">
    <source>
        <dbReference type="Proteomes" id="UP001172684"/>
    </source>
</evidence>
<feature type="non-terminal residue" evidence="1">
    <location>
        <position position="1"/>
    </location>
</feature>
<comment type="caution">
    <text evidence="1">The sequence shown here is derived from an EMBL/GenBank/DDBJ whole genome shotgun (WGS) entry which is preliminary data.</text>
</comment>
<keyword evidence="2" id="KW-1185">Reference proteome</keyword>
<name>A0ABQ9NFQ7_9PEZI</name>
<dbReference type="Proteomes" id="UP001172684">
    <property type="component" value="Unassembled WGS sequence"/>
</dbReference>
<organism evidence="1 2">
    <name type="scientific">Coniosporium apollinis</name>
    <dbReference type="NCBI Taxonomy" id="61459"/>
    <lineage>
        <taxon>Eukaryota</taxon>
        <taxon>Fungi</taxon>
        <taxon>Dikarya</taxon>
        <taxon>Ascomycota</taxon>
        <taxon>Pezizomycotina</taxon>
        <taxon>Dothideomycetes</taxon>
        <taxon>Dothideomycetes incertae sedis</taxon>
        <taxon>Coniosporium</taxon>
    </lineage>
</organism>